<proteinExistence type="predicted"/>
<dbReference type="Proteomes" id="UP001268819">
    <property type="component" value="Unassembled WGS sequence"/>
</dbReference>
<gene>
    <name evidence="2" type="ORF">J2S66_003553</name>
</gene>
<comment type="caution">
    <text evidence="2">The sequence shown here is derived from an EMBL/GenBank/DDBJ whole genome shotgun (WGS) entry which is preliminary data.</text>
</comment>
<feature type="region of interest" description="Disordered" evidence="1">
    <location>
        <begin position="235"/>
        <end position="283"/>
    </location>
</feature>
<dbReference type="EMBL" id="JAVDSG010000001">
    <property type="protein sequence ID" value="MDR6595169.1"/>
    <property type="molecule type" value="Genomic_DNA"/>
</dbReference>
<evidence type="ECO:0000313" key="3">
    <source>
        <dbReference type="Proteomes" id="UP001268819"/>
    </source>
</evidence>
<name>A0ABU1PZ60_9PSEU</name>
<feature type="compositionally biased region" description="Low complexity" evidence="1">
    <location>
        <begin position="243"/>
        <end position="265"/>
    </location>
</feature>
<sequence length="283" mass="29911">MPVVPLPERPDAEQLRTLAKDLLRRVRAAEPRAPALVAEHAPDLPADGVTPAAAQLVPARHHGFPSRPRLRRHLADLDAAPDEGVLTAENRYRVHRGWAEAAAVARCARLATAGHPPAGSWRPVLTARHAGVHVVVFSTPDGPLFAELTPTTTTLSRPVTAAPPAVAFHTTAGTIAGVVPRGTARVAVERPGGRYAKENAILADGLFVVPNAFAVDERDVVLHVDGGGTDVAVPPRAGAWPTGPSRRATASPRPAAAWRSPWRGPTCGRSWTRPAGNPVRTPR</sequence>
<keyword evidence="3" id="KW-1185">Reference proteome</keyword>
<reference evidence="2 3" key="1">
    <citation type="submission" date="2023-07" db="EMBL/GenBank/DDBJ databases">
        <title>Sequencing the genomes of 1000 actinobacteria strains.</title>
        <authorList>
            <person name="Klenk H.-P."/>
        </authorList>
    </citation>
    <scope>NUCLEOTIDE SEQUENCE [LARGE SCALE GENOMIC DNA]</scope>
    <source>
        <strain evidence="2 3">DSM 43749</strain>
    </source>
</reference>
<organism evidence="2 3">
    <name type="scientific">Saccharothrix longispora</name>
    <dbReference type="NCBI Taxonomy" id="33920"/>
    <lineage>
        <taxon>Bacteria</taxon>
        <taxon>Bacillati</taxon>
        <taxon>Actinomycetota</taxon>
        <taxon>Actinomycetes</taxon>
        <taxon>Pseudonocardiales</taxon>
        <taxon>Pseudonocardiaceae</taxon>
        <taxon>Saccharothrix</taxon>
    </lineage>
</organism>
<evidence type="ECO:0000256" key="1">
    <source>
        <dbReference type="SAM" id="MobiDB-lite"/>
    </source>
</evidence>
<accession>A0ABU1PZ60</accession>
<dbReference type="RefSeq" id="WP_310308213.1">
    <property type="nucleotide sequence ID" value="NZ_BAAAXB010000001.1"/>
</dbReference>
<protein>
    <submittedName>
        <fullName evidence="2">Uncharacterized protein</fullName>
    </submittedName>
</protein>
<evidence type="ECO:0000313" key="2">
    <source>
        <dbReference type="EMBL" id="MDR6595169.1"/>
    </source>
</evidence>